<evidence type="ECO:0000256" key="2">
    <source>
        <dbReference type="ARBA" id="ARBA00023002"/>
    </source>
</evidence>
<dbReference type="PROSITE" id="PS00061">
    <property type="entry name" value="ADH_SHORT"/>
    <property type="match status" value="1"/>
</dbReference>
<dbReference type="OrthoDB" id="9775296at2"/>
<dbReference type="Proteomes" id="UP000002432">
    <property type="component" value="Chromosome"/>
</dbReference>
<evidence type="ECO:0000313" key="5">
    <source>
        <dbReference type="EMBL" id="ABF41394.1"/>
    </source>
</evidence>
<dbReference type="SMART" id="SM00822">
    <property type="entry name" value="PKS_KR"/>
    <property type="match status" value="1"/>
</dbReference>
<dbReference type="EMBL" id="CP000360">
    <property type="protein sequence ID" value="ABF41394.1"/>
    <property type="molecule type" value="Genomic_DNA"/>
</dbReference>
<organism evidence="5 6">
    <name type="scientific">Koribacter versatilis (strain Ellin345)</name>
    <dbReference type="NCBI Taxonomy" id="204669"/>
    <lineage>
        <taxon>Bacteria</taxon>
        <taxon>Pseudomonadati</taxon>
        <taxon>Acidobacteriota</taxon>
        <taxon>Terriglobia</taxon>
        <taxon>Terriglobales</taxon>
        <taxon>Candidatus Korobacteraceae</taxon>
        <taxon>Candidatus Korobacter</taxon>
    </lineage>
</organism>
<dbReference type="EnsemblBacteria" id="ABF41394">
    <property type="protein sequence ID" value="ABF41394"/>
    <property type="gene ID" value="Acid345_2393"/>
</dbReference>
<dbReference type="Pfam" id="PF00106">
    <property type="entry name" value="adh_short"/>
    <property type="match status" value="1"/>
</dbReference>
<dbReference type="eggNOG" id="COG4221">
    <property type="taxonomic scope" value="Bacteria"/>
</dbReference>
<dbReference type="AlphaFoldDB" id="Q1IP06"/>
<dbReference type="PRINTS" id="PR00081">
    <property type="entry name" value="GDHRDH"/>
</dbReference>
<feature type="domain" description="Ketoreductase" evidence="4">
    <location>
        <begin position="64"/>
        <end position="244"/>
    </location>
</feature>
<keyword evidence="6" id="KW-1185">Reference proteome</keyword>
<dbReference type="InterPro" id="IPR057326">
    <property type="entry name" value="KR_dom"/>
</dbReference>
<dbReference type="CDD" id="cd05374">
    <property type="entry name" value="17beta-HSD-like_SDR_c"/>
    <property type="match status" value="1"/>
</dbReference>
<evidence type="ECO:0000256" key="1">
    <source>
        <dbReference type="ARBA" id="ARBA00006484"/>
    </source>
</evidence>
<dbReference type="HOGENOM" id="CLU_010194_2_9_0"/>
<dbReference type="SUPFAM" id="SSF51735">
    <property type="entry name" value="NAD(P)-binding Rossmann-fold domains"/>
    <property type="match status" value="1"/>
</dbReference>
<reference evidence="5 6" key="1">
    <citation type="journal article" date="2009" name="Appl. Environ. Microbiol.">
        <title>Three genomes from the phylum Acidobacteria provide insight into the lifestyles of these microorganisms in soils.</title>
        <authorList>
            <person name="Ward N.L."/>
            <person name="Challacombe J.F."/>
            <person name="Janssen P.H."/>
            <person name="Henrissat B."/>
            <person name="Coutinho P.M."/>
            <person name="Wu M."/>
            <person name="Xie G."/>
            <person name="Haft D.H."/>
            <person name="Sait M."/>
            <person name="Badger J."/>
            <person name="Barabote R.D."/>
            <person name="Bradley B."/>
            <person name="Brettin T.S."/>
            <person name="Brinkac L.M."/>
            <person name="Bruce D."/>
            <person name="Creasy T."/>
            <person name="Daugherty S.C."/>
            <person name="Davidsen T.M."/>
            <person name="DeBoy R.T."/>
            <person name="Detter J.C."/>
            <person name="Dodson R.J."/>
            <person name="Durkin A.S."/>
            <person name="Ganapathy A."/>
            <person name="Gwinn-Giglio M."/>
            <person name="Han C.S."/>
            <person name="Khouri H."/>
            <person name="Kiss H."/>
            <person name="Kothari S.P."/>
            <person name="Madupu R."/>
            <person name="Nelson K.E."/>
            <person name="Nelson W.C."/>
            <person name="Paulsen I."/>
            <person name="Penn K."/>
            <person name="Ren Q."/>
            <person name="Rosovitz M.J."/>
            <person name="Selengut J.D."/>
            <person name="Shrivastava S."/>
            <person name="Sullivan S.A."/>
            <person name="Tapia R."/>
            <person name="Thompson L.S."/>
            <person name="Watkins K.L."/>
            <person name="Yang Q."/>
            <person name="Yu C."/>
            <person name="Zafar N."/>
            <person name="Zhou L."/>
            <person name="Kuske C.R."/>
        </authorList>
    </citation>
    <scope>NUCLEOTIDE SEQUENCE [LARGE SCALE GENOMIC DNA]</scope>
    <source>
        <strain evidence="5 6">Ellin345</strain>
    </source>
</reference>
<sequence length="344" mass="38160">MSSKTVSFSHAIGVCEPTTAGKRISSVETRLRTLKPHHRTLFCDKESRFPAALWRAFIFTMEQKVALITGASSGFGLLTAVEMSAAGYRVVATMRNPDRRSKLDEALAARNPSTPIDVRQLDITDSAAIPRVIDEVVATHGRIDVLVNNAGFALAGFLEDISLDELRRQFDTNFFGHVAVTKAVLPVMRRQRSGHIIMIGSISGRCAPPVIGSYASSKWALEGWSEALRIETQALGIQVVMIEPGSYDTDIWTRNAQLGSFALHPDSPNHARGARFSEHVQKGIHRADPRQVAQLILRIAQTPHPKLRYVTGKDAKMQLILKNVLPWRRYEKLAAKFMKIDQAD</sequence>
<dbReference type="PANTHER" id="PTHR43976">
    <property type="entry name" value="SHORT CHAIN DEHYDROGENASE"/>
    <property type="match status" value="1"/>
</dbReference>
<dbReference type="PANTHER" id="PTHR43976:SF16">
    <property type="entry name" value="SHORT-CHAIN DEHYDROGENASE_REDUCTASE FAMILY PROTEIN"/>
    <property type="match status" value="1"/>
</dbReference>
<evidence type="ECO:0000259" key="4">
    <source>
        <dbReference type="SMART" id="SM00822"/>
    </source>
</evidence>
<accession>Q1IP06</accession>
<name>Q1IP06_KORVE</name>
<comment type="similarity">
    <text evidence="1 3">Belongs to the short-chain dehydrogenases/reductases (SDR) family.</text>
</comment>
<evidence type="ECO:0000256" key="3">
    <source>
        <dbReference type="RuleBase" id="RU000363"/>
    </source>
</evidence>
<dbReference type="GO" id="GO:0016491">
    <property type="term" value="F:oxidoreductase activity"/>
    <property type="evidence" value="ECO:0007669"/>
    <property type="project" value="UniProtKB-KW"/>
</dbReference>
<dbReference type="NCBIfam" id="NF005372">
    <property type="entry name" value="PRK06914.1"/>
    <property type="match status" value="1"/>
</dbReference>
<dbReference type="PRINTS" id="PR00080">
    <property type="entry name" value="SDRFAMILY"/>
</dbReference>
<dbReference type="STRING" id="204669.Acid345_2393"/>
<dbReference type="InterPro" id="IPR051911">
    <property type="entry name" value="SDR_oxidoreductase"/>
</dbReference>
<proteinExistence type="inferred from homology"/>
<gene>
    <name evidence="5" type="ordered locus">Acid345_2393</name>
</gene>
<dbReference type="KEGG" id="aba:Acid345_2393"/>
<dbReference type="InterPro" id="IPR036291">
    <property type="entry name" value="NAD(P)-bd_dom_sf"/>
</dbReference>
<dbReference type="InterPro" id="IPR020904">
    <property type="entry name" value="Sc_DH/Rdtase_CS"/>
</dbReference>
<evidence type="ECO:0000313" key="6">
    <source>
        <dbReference type="Proteomes" id="UP000002432"/>
    </source>
</evidence>
<keyword evidence="2" id="KW-0560">Oxidoreductase</keyword>
<protein>
    <submittedName>
        <fullName evidence="5">Short-chain dehydrogenase/reductase SDR</fullName>
    </submittedName>
</protein>
<dbReference type="Gene3D" id="3.40.50.720">
    <property type="entry name" value="NAD(P)-binding Rossmann-like Domain"/>
    <property type="match status" value="1"/>
</dbReference>
<dbReference type="InterPro" id="IPR002347">
    <property type="entry name" value="SDR_fam"/>
</dbReference>